<evidence type="ECO:0000256" key="1">
    <source>
        <dbReference type="SAM" id="SignalP"/>
    </source>
</evidence>
<dbReference type="KEGG" id="aps:CFPG_P2-2"/>
<keyword evidence="3" id="KW-1185">Reference proteome</keyword>
<dbReference type="RefSeq" id="WP_012572932.1">
    <property type="nucleotide sequence ID" value="NC_011561.1"/>
</dbReference>
<accession>B6YS88</accession>
<keyword evidence="1" id="KW-0732">Signal</keyword>
<geneLocation type="plasmid" evidence="2 3">
    <name>pCFPG2</name>
</geneLocation>
<sequence length="132" mass="15647">MKKLLTLILFSMICFGAGARSITLIFDDGTKVYYHPYHIASRFQIQFLSNENGETLYRLHDPVDLWYRWMFGGWGWVDDYQNLKKKIELAGKGDKIRSFTVEYFGKKEIDVLVKKVVDYRFLAKEQLTFDEQ</sequence>
<feature type="chain" id="PRO_5002852788" evidence="1">
    <location>
        <begin position="20"/>
        <end position="132"/>
    </location>
</feature>
<proteinExistence type="predicted"/>
<gene>
    <name evidence="2" type="ordered locus">CFPG_P2-2</name>
</gene>
<dbReference type="AlphaFoldDB" id="B6YS88"/>
<protein>
    <submittedName>
        <fullName evidence="2">Uncharacterized protein</fullName>
    </submittedName>
</protein>
<organism evidence="2 3">
    <name type="scientific">Azobacteroides pseudotrichonymphae genomovar. CFP2</name>
    <dbReference type="NCBI Taxonomy" id="511995"/>
    <lineage>
        <taxon>Bacteria</taxon>
        <taxon>Pseudomonadati</taxon>
        <taxon>Bacteroidota</taxon>
        <taxon>Bacteroidia</taxon>
        <taxon>Bacteroidales</taxon>
        <taxon>Candidatus Azobacteroides</taxon>
    </lineage>
</organism>
<feature type="signal peptide" evidence="1">
    <location>
        <begin position="1"/>
        <end position="19"/>
    </location>
</feature>
<dbReference type="OrthoDB" id="9802481at2"/>
<evidence type="ECO:0000313" key="3">
    <source>
        <dbReference type="Proteomes" id="UP000000723"/>
    </source>
</evidence>
<reference evidence="3" key="1">
    <citation type="journal article" date="2008" name="Science">
        <title>Genome of an endosymbiont coupling N2 fixation to cellulolysis within RT protist cells in termite gut.</title>
        <authorList>
            <person name="Hongoh Y."/>
            <person name="Sharma V.K."/>
            <person name="Prakash T."/>
            <person name="Noda S."/>
            <person name="Toh H."/>
            <person name="Taylor T.D."/>
            <person name="Kudo T."/>
            <person name="Sakaki Y."/>
            <person name="Toyoda A."/>
            <person name="Hattori M."/>
            <person name="Ohkuma M."/>
        </authorList>
    </citation>
    <scope>NUCLEOTIDE SEQUENCE [LARGE SCALE GENOMIC DNA]</scope>
    <source>
        <plasmid evidence="3">pCFPG2</plasmid>
    </source>
</reference>
<evidence type="ECO:0000313" key="2">
    <source>
        <dbReference type="EMBL" id="BAG84060.1"/>
    </source>
</evidence>
<dbReference type="EMBL" id="AP010658">
    <property type="protein sequence ID" value="BAG84060.1"/>
    <property type="molecule type" value="Genomic_DNA"/>
</dbReference>
<dbReference type="Proteomes" id="UP000000723">
    <property type="component" value="Plasmid pCFPG2"/>
</dbReference>
<name>B6YS88_AZOPC</name>
<keyword evidence="2" id="KW-0614">Plasmid</keyword>
<dbReference type="HOGENOM" id="CLU_1912752_0_0_10"/>